<evidence type="ECO:0000256" key="8">
    <source>
        <dbReference type="ARBA" id="ARBA00022798"/>
    </source>
</evidence>
<evidence type="ECO:0000256" key="5">
    <source>
        <dbReference type="ARBA" id="ARBA00022516"/>
    </source>
</evidence>
<comment type="subcellular location">
    <subcellularLocation>
        <location evidence="1 14">Endoplasmic reticulum membrane</location>
        <topology evidence="1 14">Multi-pass membrane protein</topology>
    </subcellularLocation>
</comment>
<keyword evidence="16" id="KW-1185">Reference proteome</keyword>
<dbReference type="Pfam" id="PF03982">
    <property type="entry name" value="DAGAT"/>
    <property type="match status" value="1"/>
</dbReference>
<evidence type="ECO:0000256" key="13">
    <source>
        <dbReference type="ARBA" id="ARBA00023315"/>
    </source>
</evidence>
<keyword evidence="6 14" id="KW-0808">Transferase</keyword>
<accession>A0A7M7KYR2</accession>
<dbReference type="RefSeq" id="XP_022671513.1">
    <property type="nucleotide sequence ID" value="XM_022815778.1"/>
</dbReference>
<evidence type="ECO:0000313" key="16">
    <source>
        <dbReference type="Proteomes" id="UP000594260"/>
    </source>
</evidence>
<keyword evidence="7 14" id="KW-0812">Transmembrane</keyword>
<evidence type="ECO:0000256" key="11">
    <source>
        <dbReference type="ARBA" id="ARBA00023098"/>
    </source>
</evidence>
<dbReference type="PANTHER" id="PTHR12317:SF0">
    <property type="entry name" value="ACYLTRANSFERASE"/>
    <property type="match status" value="1"/>
</dbReference>
<dbReference type="OMA" id="WFYISTH"/>
<keyword evidence="10 14" id="KW-1133">Transmembrane helix</keyword>
<keyword evidence="5" id="KW-0444">Lipid biosynthesis</keyword>
<dbReference type="Proteomes" id="UP000594260">
    <property type="component" value="Unplaced"/>
</dbReference>
<comment type="pathway">
    <text evidence="2">Glycerolipid metabolism; triacylglycerol biosynthesis.</text>
</comment>
<reference evidence="15" key="1">
    <citation type="submission" date="2021-01" db="UniProtKB">
        <authorList>
            <consortium name="EnsemblMetazoa"/>
        </authorList>
    </citation>
    <scope>IDENTIFICATION</scope>
</reference>
<evidence type="ECO:0000313" key="15">
    <source>
        <dbReference type="EnsemblMetazoa" id="XP_022671513"/>
    </source>
</evidence>
<dbReference type="FunCoup" id="A0A7M7KYR2">
    <property type="interactions" value="91"/>
</dbReference>
<feature type="transmembrane region" description="Helical" evidence="14">
    <location>
        <begin position="129"/>
        <end position="151"/>
    </location>
</feature>
<dbReference type="GO" id="GO:0019432">
    <property type="term" value="P:triglyceride biosynthetic process"/>
    <property type="evidence" value="ECO:0007669"/>
    <property type="project" value="TreeGrafter"/>
</dbReference>
<protein>
    <recommendedName>
        <fullName evidence="14">Acyltransferase</fullName>
        <ecNumber evidence="14">2.3.1.-</ecNumber>
    </recommendedName>
</protein>
<comment type="similarity">
    <text evidence="4 14">Belongs to the diacylglycerol acyltransferase family.</text>
</comment>
<dbReference type="EnsemblMetazoa" id="XM_022815778">
    <property type="protein sequence ID" value="XP_022671513"/>
    <property type="gene ID" value="LOC111254680"/>
</dbReference>
<dbReference type="EC" id="2.3.1.-" evidence="14"/>
<name>A0A7M7KYR2_VARDE</name>
<dbReference type="GO" id="GO:0004144">
    <property type="term" value="F:diacylglycerol O-acyltransferase activity"/>
    <property type="evidence" value="ECO:0007669"/>
    <property type="project" value="TreeGrafter"/>
</dbReference>
<evidence type="ECO:0000256" key="6">
    <source>
        <dbReference type="ARBA" id="ARBA00022679"/>
    </source>
</evidence>
<keyword evidence="12 14" id="KW-0472">Membrane</keyword>
<dbReference type="PANTHER" id="PTHR12317">
    <property type="entry name" value="DIACYLGLYCEROL O-ACYLTRANSFERASE"/>
    <property type="match status" value="1"/>
</dbReference>
<evidence type="ECO:0000256" key="2">
    <source>
        <dbReference type="ARBA" id="ARBA00004771"/>
    </source>
</evidence>
<keyword evidence="8" id="KW-0319">Glycerol metabolism</keyword>
<dbReference type="KEGG" id="vde:111254680"/>
<evidence type="ECO:0000256" key="14">
    <source>
        <dbReference type="RuleBase" id="RU367023"/>
    </source>
</evidence>
<dbReference type="OrthoDB" id="10008102at2759"/>
<dbReference type="GO" id="GO:0006071">
    <property type="term" value="P:glycerol metabolic process"/>
    <property type="evidence" value="ECO:0007669"/>
    <property type="project" value="UniProtKB-KW"/>
</dbReference>
<sequence length="446" mass="50130">MEPRACQVKAQLRPLGRPVISTLSNYALRYTRRASKLSYKYTARGCIFTLFVVNVLLYAVTVISTEILVITFYLGYHLCQRVEHSTDAERKQLKILKSEETSLLKQVIRVMGIDFAPAATPLTRRLQTLAAALCSFSFLFAGIFFTVLAIILSFSNLYWIVILYTGWYVYDFRTHEKGGHRVHWYRRWKLWTKMAEYFPICLIKTAGLPADRNYIMGYHPHGIMAAGSFINFGTEGTGFAKLFPGIAPHLMTLTLNFMFPFYRDLLLGLGIVSVCRDSLDWILKNKGVGNAAIIVVGGAQEALDAHRNADIALTLTSRKGFIKIALQNGADLVPVFSFGENNVYAQAANPPGSKLRDIQMRFKRIVGFSPPVFHGRGLLQYSCGYVPFRTRITTVVGAPIRVTQVLKPTQQQIDDLHAKYVAALKDLFETHKTMAGCDPRHTLIIG</sequence>
<dbReference type="CDD" id="cd07987">
    <property type="entry name" value="LPLAT_MGAT-like"/>
    <property type="match status" value="1"/>
</dbReference>
<proteinExistence type="inferred from homology"/>
<dbReference type="RefSeq" id="XP_022671514.1">
    <property type="nucleotide sequence ID" value="XM_022815779.1"/>
</dbReference>
<comment type="pathway">
    <text evidence="3">Lipid metabolism.</text>
</comment>
<dbReference type="AlphaFoldDB" id="A0A7M7KYR2"/>
<evidence type="ECO:0000256" key="3">
    <source>
        <dbReference type="ARBA" id="ARBA00005189"/>
    </source>
</evidence>
<keyword evidence="11" id="KW-0443">Lipid metabolism</keyword>
<evidence type="ECO:0000256" key="7">
    <source>
        <dbReference type="ARBA" id="ARBA00022692"/>
    </source>
</evidence>
<dbReference type="InterPro" id="IPR007130">
    <property type="entry name" value="DAGAT"/>
</dbReference>
<dbReference type="EnsemblMetazoa" id="XM_022815779">
    <property type="protein sequence ID" value="XP_022671514"/>
    <property type="gene ID" value="LOC111254680"/>
</dbReference>
<keyword evidence="13" id="KW-0012">Acyltransferase</keyword>
<evidence type="ECO:0000256" key="4">
    <source>
        <dbReference type="ARBA" id="ARBA00005420"/>
    </source>
</evidence>
<evidence type="ECO:0000256" key="10">
    <source>
        <dbReference type="ARBA" id="ARBA00022989"/>
    </source>
</evidence>
<feature type="transmembrane region" description="Helical" evidence="14">
    <location>
        <begin position="47"/>
        <end position="74"/>
    </location>
</feature>
<dbReference type="GeneID" id="111254680"/>
<dbReference type="GO" id="GO:0005789">
    <property type="term" value="C:endoplasmic reticulum membrane"/>
    <property type="evidence" value="ECO:0007669"/>
    <property type="project" value="UniProtKB-SubCell"/>
</dbReference>
<dbReference type="InParanoid" id="A0A7M7KYR2"/>
<organism evidence="15 16">
    <name type="scientific">Varroa destructor</name>
    <name type="common">Honeybee mite</name>
    <dbReference type="NCBI Taxonomy" id="109461"/>
    <lineage>
        <taxon>Eukaryota</taxon>
        <taxon>Metazoa</taxon>
        <taxon>Ecdysozoa</taxon>
        <taxon>Arthropoda</taxon>
        <taxon>Chelicerata</taxon>
        <taxon>Arachnida</taxon>
        <taxon>Acari</taxon>
        <taxon>Parasitiformes</taxon>
        <taxon>Mesostigmata</taxon>
        <taxon>Gamasina</taxon>
        <taxon>Dermanyssoidea</taxon>
        <taxon>Varroidae</taxon>
        <taxon>Varroa</taxon>
    </lineage>
</organism>
<evidence type="ECO:0000256" key="1">
    <source>
        <dbReference type="ARBA" id="ARBA00004477"/>
    </source>
</evidence>
<evidence type="ECO:0000256" key="12">
    <source>
        <dbReference type="ARBA" id="ARBA00023136"/>
    </source>
</evidence>
<keyword evidence="9 14" id="KW-0256">Endoplasmic reticulum</keyword>
<evidence type="ECO:0000256" key="9">
    <source>
        <dbReference type="ARBA" id="ARBA00022824"/>
    </source>
</evidence>